<organism evidence="5 6">
    <name type="scientific">Andreprevotia lacus DSM 23236</name>
    <dbReference type="NCBI Taxonomy" id="1121001"/>
    <lineage>
        <taxon>Bacteria</taxon>
        <taxon>Pseudomonadati</taxon>
        <taxon>Pseudomonadota</taxon>
        <taxon>Betaproteobacteria</taxon>
        <taxon>Neisseriales</taxon>
        <taxon>Chitinibacteraceae</taxon>
        <taxon>Andreprevotia</taxon>
    </lineage>
</organism>
<dbReference type="EMBL" id="FWXD01000003">
    <property type="protein sequence ID" value="SMC19662.1"/>
    <property type="molecule type" value="Genomic_DNA"/>
</dbReference>
<dbReference type="CDD" id="cd17546">
    <property type="entry name" value="REC_hyHK_CKI1_RcsC-like"/>
    <property type="match status" value="1"/>
</dbReference>
<dbReference type="STRING" id="1121001.SAMN02745857_00762"/>
<accession>A0A1W1X6U5</accession>
<reference evidence="5 6" key="1">
    <citation type="submission" date="2017-04" db="EMBL/GenBank/DDBJ databases">
        <authorList>
            <person name="Afonso C.L."/>
            <person name="Miller P.J."/>
            <person name="Scott M.A."/>
            <person name="Spackman E."/>
            <person name="Goraichik I."/>
            <person name="Dimitrov K.M."/>
            <person name="Suarez D.L."/>
            <person name="Swayne D.E."/>
        </authorList>
    </citation>
    <scope>NUCLEOTIDE SEQUENCE [LARGE SCALE GENOMIC DNA]</scope>
    <source>
        <strain evidence="5 6">DSM 23236</strain>
    </source>
</reference>
<dbReference type="InterPro" id="IPR001789">
    <property type="entry name" value="Sig_transdc_resp-reg_receiver"/>
</dbReference>
<dbReference type="PANTHER" id="PTHR45339">
    <property type="entry name" value="HYBRID SIGNAL TRANSDUCTION HISTIDINE KINASE J"/>
    <property type="match status" value="1"/>
</dbReference>
<dbReference type="AlphaFoldDB" id="A0A1W1X6U5"/>
<dbReference type="SUPFAM" id="SSF52172">
    <property type="entry name" value="CheY-like"/>
    <property type="match status" value="1"/>
</dbReference>
<dbReference type="PANTHER" id="PTHR45339:SF1">
    <property type="entry name" value="HYBRID SIGNAL TRANSDUCTION HISTIDINE KINASE J"/>
    <property type="match status" value="1"/>
</dbReference>
<proteinExistence type="predicted"/>
<protein>
    <submittedName>
        <fullName evidence="5">Response regulator receiver domain-containing protein</fullName>
    </submittedName>
</protein>
<keyword evidence="6" id="KW-1185">Reference proteome</keyword>
<evidence type="ECO:0000313" key="5">
    <source>
        <dbReference type="EMBL" id="SMC19662.1"/>
    </source>
</evidence>
<dbReference type="GO" id="GO:0000160">
    <property type="term" value="P:phosphorelay signal transduction system"/>
    <property type="evidence" value="ECO:0007669"/>
    <property type="project" value="UniProtKB-KW"/>
</dbReference>
<keyword evidence="2" id="KW-0902">Two-component regulatory system</keyword>
<evidence type="ECO:0000256" key="2">
    <source>
        <dbReference type="ARBA" id="ARBA00023012"/>
    </source>
</evidence>
<dbReference type="Pfam" id="PF00072">
    <property type="entry name" value="Response_reg"/>
    <property type="match status" value="1"/>
</dbReference>
<dbReference type="InterPro" id="IPR011006">
    <property type="entry name" value="CheY-like_superfamily"/>
</dbReference>
<feature type="domain" description="Response regulatory" evidence="4">
    <location>
        <begin position="5"/>
        <end position="121"/>
    </location>
</feature>
<dbReference type="PROSITE" id="PS50110">
    <property type="entry name" value="RESPONSE_REGULATORY"/>
    <property type="match status" value="1"/>
</dbReference>
<dbReference type="OrthoDB" id="9179585at2"/>
<evidence type="ECO:0000256" key="1">
    <source>
        <dbReference type="ARBA" id="ARBA00022553"/>
    </source>
</evidence>
<evidence type="ECO:0000256" key="3">
    <source>
        <dbReference type="PROSITE-ProRule" id="PRU00169"/>
    </source>
</evidence>
<dbReference type="RefSeq" id="WP_084089213.1">
    <property type="nucleotide sequence ID" value="NZ_FWXD01000003.1"/>
</dbReference>
<dbReference type="Gene3D" id="3.40.50.2300">
    <property type="match status" value="1"/>
</dbReference>
<dbReference type="SMART" id="SM00448">
    <property type="entry name" value="REC"/>
    <property type="match status" value="1"/>
</dbReference>
<sequence>MTSPHILVVDDEEANRRIAQLLLEHAGYTVSQAASGGEALVMQSMQAFDLMLLDLSMPETSGFEVCAQILDQYPAKRPVLVAYTAHVLPAELSAVHAAGFDDVLIKPVSRSGLLECMQRWTGGASRG</sequence>
<name>A0A1W1X6U5_9NEIS</name>
<gene>
    <name evidence="5" type="ORF">SAMN02745857_00762</name>
</gene>
<keyword evidence="1 3" id="KW-0597">Phosphoprotein</keyword>
<evidence type="ECO:0000313" key="6">
    <source>
        <dbReference type="Proteomes" id="UP000192761"/>
    </source>
</evidence>
<evidence type="ECO:0000259" key="4">
    <source>
        <dbReference type="PROSITE" id="PS50110"/>
    </source>
</evidence>
<feature type="modified residue" description="4-aspartylphosphate" evidence="3">
    <location>
        <position position="54"/>
    </location>
</feature>
<dbReference type="Proteomes" id="UP000192761">
    <property type="component" value="Unassembled WGS sequence"/>
</dbReference>